<keyword evidence="4" id="KW-1185">Reference proteome</keyword>
<evidence type="ECO:0000313" key="4">
    <source>
        <dbReference type="Proteomes" id="UP000283530"/>
    </source>
</evidence>
<feature type="transmembrane region" description="Helical" evidence="2">
    <location>
        <begin position="108"/>
        <end position="129"/>
    </location>
</feature>
<comment type="similarity">
    <text evidence="1">Belongs to the GASA family.</text>
</comment>
<dbReference type="OrthoDB" id="847210at2759"/>
<evidence type="ECO:0000256" key="1">
    <source>
        <dbReference type="ARBA" id="ARBA00010582"/>
    </source>
</evidence>
<name>A0A443NSE0_9MAGN</name>
<gene>
    <name evidence="3" type="ORF">CKAN_01012000</name>
</gene>
<sequence length="188" mass="21214">MPNIKRQGYSNLKWPTLSNHIPYFYSLKNQGQIAYHIAIGLMSRLFLPVASHLPAYTHHRLSLYKSPSHSLLSEAPHFLDINLHNTLSFFTDSLSLCRREMAKLSSTVLFLVLLVSFTYLQATVSASAFCDGKCKARCSQAGVQDRCLKYCGICCKECNCVPSGTYGNKHECPCYRDKLNKKLKPKCP</sequence>
<evidence type="ECO:0000313" key="3">
    <source>
        <dbReference type="EMBL" id="RWR81435.1"/>
    </source>
</evidence>
<dbReference type="PANTHER" id="PTHR23201:SF118">
    <property type="entry name" value="GIBBERELLIN STIMULATED TRANSCRIPT RELATED PROTEIN 1"/>
    <property type="match status" value="1"/>
</dbReference>
<dbReference type="Pfam" id="PF02704">
    <property type="entry name" value="GASA"/>
    <property type="match status" value="1"/>
</dbReference>
<accession>A0A443NSE0</accession>
<dbReference type="PANTHER" id="PTHR23201">
    <property type="entry name" value="EXTENSIN, PROLINE-RICH PROTEIN"/>
    <property type="match status" value="1"/>
</dbReference>
<dbReference type="Proteomes" id="UP000283530">
    <property type="component" value="Unassembled WGS sequence"/>
</dbReference>
<keyword evidence="2" id="KW-0812">Transmembrane</keyword>
<keyword evidence="2" id="KW-1133">Transmembrane helix</keyword>
<dbReference type="AlphaFoldDB" id="A0A443NSE0"/>
<dbReference type="STRING" id="337451.A0A443NSE0"/>
<reference evidence="3 4" key="1">
    <citation type="journal article" date="2019" name="Nat. Plants">
        <title>Stout camphor tree genome fills gaps in understanding of flowering plant genome evolution.</title>
        <authorList>
            <person name="Chaw S.M."/>
            <person name="Liu Y.C."/>
            <person name="Wu Y.W."/>
            <person name="Wang H.Y."/>
            <person name="Lin C.I."/>
            <person name="Wu C.S."/>
            <person name="Ke H.M."/>
            <person name="Chang L.Y."/>
            <person name="Hsu C.Y."/>
            <person name="Yang H.T."/>
            <person name="Sudianto E."/>
            <person name="Hsu M.H."/>
            <person name="Wu K.P."/>
            <person name="Wang L.N."/>
            <person name="Leebens-Mack J.H."/>
            <person name="Tsai I.J."/>
        </authorList>
    </citation>
    <scope>NUCLEOTIDE SEQUENCE [LARGE SCALE GENOMIC DNA]</scope>
    <source>
        <strain evidence="4">cv. Chaw 1501</strain>
        <tissue evidence="3">Young leaves</tissue>
    </source>
</reference>
<proteinExistence type="inferred from homology"/>
<feature type="transmembrane region" description="Helical" evidence="2">
    <location>
        <begin position="33"/>
        <end position="56"/>
    </location>
</feature>
<evidence type="ECO:0000256" key="2">
    <source>
        <dbReference type="SAM" id="Phobius"/>
    </source>
</evidence>
<comment type="caution">
    <text evidence="3">The sequence shown here is derived from an EMBL/GenBank/DDBJ whole genome shotgun (WGS) entry which is preliminary data.</text>
</comment>
<protein>
    <submittedName>
        <fullName evidence="3">Snakin-1</fullName>
    </submittedName>
</protein>
<dbReference type="InterPro" id="IPR003854">
    <property type="entry name" value="GASA"/>
</dbReference>
<keyword evidence="2" id="KW-0472">Membrane</keyword>
<dbReference type="EMBL" id="QPKB01000003">
    <property type="protein sequence ID" value="RWR81435.1"/>
    <property type="molecule type" value="Genomic_DNA"/>
</dbReference>
<organism evidence="3 4">
    <name type="scientific">Cinnamomum micranthum f. kanehirae</name>
    <dbReference type="NCBI Taxonomy" id="337451"/>
    <lineage>
        <taxon>Eukaryota</taxon>
        <taxon>Viridiplantae</taxon>
        <taxon>Streptophyta</taxon>
        <taxon>Embryophyta</taxon>
        <taxon>Tracheophyta</taxon>
        <taxon>Spermatophyta</taxon>
        <taxon>Magnoliopsida</taxon>
        <taxon>Magnoliidae</taxon>
        <taxon>Laurales</taxon>
        <taxon>Lauraceae</taxon>
        <taxon>Cinnamomum</taxon>
    </lineage>
</organism>